<evidence type="ECO:0000313" key="4">
    <source>
        <dbReference type="Proteomes" id="UP001172155"/>
    </source>
</evidence>
<dbReference type="AlphaFoldDB" id="A0AA40EEE9"/>
<proteinExistence type="predicted"/>
<feature type="transmembrane region" description="Helical" evidence="2">
    <location>
        <begin position="12"/>
        <end position="37"/>
    </location>
</feature>
<evidence type="ECO:0000313" key="3">
    <source>
        <dbReference type="EMBL" id="KAK0738424.1"/>
    </source>
</evidence>
<evidence type="ECO:0000256" key="2">
    <source>
        <dbReference type="SAM" id="Phobius"/>
    </source>
</evidence>
<keyword evidence="2" id="KW-0472">Membrane</keyword>
<dbReference type="EMBL" id="JAUKUD010000007">
    <property type="protein sequence ID" value="KAK0738424.1"/>
    <property type="molecule type" value="Genomic_DNA"/>
</dbReference>
<keyword evidence="4" id="KW-1185">Reference proteome</keyword>
<feature type="transmembrane region" description="Helical" evidence="2">
    <location>
        <begin position="58"/>
        <end position="79"/>
    </location>
</feature>
<keyword evidence="2" id="KW-0812">Transmembrane</keyword>
<name>A0AA40EEE9_9PEZI</name>
<organism evidence="3 4">
    <name type="scientific">Schizothecium vesticola</name>
    <dbReference type="NCBI Taxonomy" id="314040"/>
    <lineage>
        <taxon>Eukaryota</taxon>
        <taxon>Fungi</taxon>
        <taxon>Dikarya</taxon>
        <taxon>Ascomycota</taxon>
        <taxon>Pezizomycotina</taxon>
        <taxon>Sordariomycetes</taxon>
        <taxon>Sordariomycetidae</taxon>
        <taxon>Sordariales</taxon>
        <taxon>Schizotheciaceae</taxon>
        <taxon>Schizothecium</taxon>
    </lineage>
</organism>
<sequence length="542" mass="58659">MAPVALDSRWSYVPVALVVSHAAAVVYLTSIIGLGLYRSHTGLGPAQDTRQRIVQRQKLTTAFGSLAVLGFLLSAGSTLNYLNLSYTVWAAERGLEDSNSLLSISPYYMSNGTRSASAVTKWLNETPVYLDAFEIVTEKARRLWWGQQLDLATISWTMLLAIEGRRRQIPFLWAYALLSQLVGLSFAQNLFHVAMLLTPTPIALHDSKIARLINTIFPPKPANWAPKPLFFTLSLILNFGATLSLPYAAGTTWFPAAIWLTKGLSLAPLLLPAIIPQSWGSTYSDYHESYDSTTRIFQLASTASALLHAKTSIASILFNLPDAYKHRHSIRIPFDTEKRSAWERSATAFERVLGAMSDHPAVAAAGKDVLLSGLSIGLWAAVRAMDASDILQSAVPGYKVAENRSSHVPSQSIIDGAASASKSPTPAPDVSTTLRRGERATSSRYSSVRSSVGPEENGTPAPTPRRRGRPRKVKTEPAHDPEEDADDATYEPTSDDKAGVIGDVLPDDDFDWESAALAWGLTALGGLGTGSSAVYGAECISR</sequence>
<evidence type="ECO:0000256" key="1">
    <source>
        <dbReference type="SAM" id="MobiDB-lite"/>
    </source>
</evidence>
<comment type="caution">
    <text evidence="3">The sequence shown here is derived from an EMBL/GenBank/DDBJ whole genome shotgun (WGS) entry which is preliminary data.</text>
</comment>
<protein>
    <submittedName>
        <fullName evidence="3">Uncharacterized protein</fullName>
    </submittedName>
</protein>
<reference evidence="3" key="1">
    <citation type="submission" date="2023-06" db="EMBL/GenBank/DDBJ databases">
        <title>Genome-scale phylogeny and comparative genomics of the fungal order Sordariales.</title>
        <authorList>
            <consortium name="Lawrence Berkeley National Laboratory"/>
            <person name="Hensen N."/>
            <person name="Bonometti L."/>
            <person name="Westerberg I."/>
            <person name="Brannstrom I.O."/>
            <person name="Guillou S."/>
            <person name="Cros-Aarteil S."/>
            <person name="Calhoun S."/>
            <person name="Haridas S."/>
            <person name="Kuo A."/>
            <person name="Mondo S."/>
            <person name="Pangilinan J."/>
            <person name="Riley R."/>
            <person name="LaButti K."/>
            <person name="Andreopoulos B."/>
            <person name="Lipzen A."/>
            <person name="Chen C."/>
            <person name="Yanf M."/>
            <person name="Daum C."/>
            <person name="Ng V."/>
            <person name="Clum A."/>
            <person name="Steindorff A."/>
            <person name="Ohm R."/>
            <person name="Martin F."/>
            <person name="Silar P."/>
            <person name="Natvig D."/>
            <person name="Lalanne C."/>
            <person name="Gautier V."/>
            <person name="Ament-velasquez S.L."/>
            <person name="Kruys A."/>
            <person name="Hutchinson M.I."/>
            <person name="Powell A.J."/>
            <person name="Barry K."/>
            <person name="Miller A.N."/>
            <person name="Grigoriev I.V."/>
            <person name="Debuchy R."/>
            <person name="Gladieux P."/>
            <person name="Thoren M.H."/>
            <person name="Johannesson H."/>
        </authorList>
    </citation>
    <scope>NUCLEOTIDE SEQUENCE</scope>
    <source>
        <strain evidence="3">SMH3187-1</strain>
    </source>
</reference>
<dbReference type="Proteomes" id="UP001172155">
    <property type="component" value="Unassembled WGS sequence"/>
</dbReference>
<feature type="region of interest" description="Disordered" evidence="1">
    <location>
        <begin position="416"/>
        <end position="498"/>
    </location>
</feature>
<accession>A0AA40EEE9</accession>
<gene>
    <name evidence="3" type="ORF">B0T18DRAFT_394715</name>
</gene>
<keyword evidence="2" id="KW-1133">Transmembrane helix</keyword>
<feature type="compositionally biased region" description="Low complexity" evidence="1">
    <location>
        <begin position="442"/>
        <end position="452"/>
    </location>
</feature>